<keyword evidence="4 6" id="KW-0472">Membrane</keyword>
<organism evidence="7 9">
    <name type="scientific">Toxocara canis</name>
    <name type="common">Canine roundworm</name>
    <dbReference type="NCBI Taxonomy" id="6265"/>
    <lineage>
        <taxon>Eukaryota</taxon>
        <taxon>Metazoa</taxon>
        <taxon>Ecdysozoa</taxon>
        <taxon>Nematoda</taxon>
        <taxon>Chromadorea</taxon>
        <taxon>Rhabditida</taxon>
        <taxon>Spirurina</taxon>
        <taxon>Ascaridomorpha</taxon>
        <taxon>Ascaridoidea</taxon>
        <taxon>Toxocaridae</taxon>
        <taxon>Toxocara</taxon>
    </lineage>
</organism>
<feature type="region of interest" description="Disordered" evidence="5">
    <location>
        <begin position="1"/>
        <end position="35"/>
    </location>
</feature>
<evidence type="ECO:0000256" key="5">
    <source>
        <dbReference type="SAM" id="MobiDB-lite"/>
    </source>
</evidence>
<accession>A0A0B2UP37</accession>
<dbReference type="EMBL" id="JPKZ01022854">
    <property type="protein sequence ID" value="KHN70700.1"/>
    <property type="molecule type" value="Genomic_DNA"/>
</dbReference>
<protein>
    <submittedName>
        <fullName evidence="7">Mitochondrial import inner membrane translocase subunit Tim23</fullName>
    </submittedName>
</protein>
<dbReference type="STRING" id="6265.A0A0B2UP37"/>
<dbReference type="OrthoDB" id="159299at2759"/>
<dbReference type="Pfam" id="PF02466">
    <property type="entry name" value="Tim17"/>
    <property type="match status" value="1"/>
</dbReference>
<keyword evidence="3 6" id="KW-1133">Transmembrane helix</keyword>
<reference evidence="7 9" key="1">
    <citation type="submission" date="2014-11" db="EMBL/GenBank/DDBJ databases">
        <title>Genetic blueprint of the zoonotic pathogen Toxocara canis.</title>
        <authorList>
            <person name="Zhu X.-Q."/>
            <person name="Korhonen P.K."/>
            <person name="Cai H."/>
            <person name="Young N.D."/>
            <person name="Nejsum P."/>
            <person name="von Samson-Himmelstjerna G."/>
            <person name="Boag P.R."/>
            <person name="Tan P."/>
            <person name="Li Q."/>
            <person name="Min J."/>
            <person name="Yang Y."/>
            <person name="Wang X."/>
            <person name="Fang X."/>
            <person name="Hall R.S."/>
            <person name="Hofmann A."/>
            <person name="Sternberg P.W."/>
            <person name="Jex A.R."/>
            <person name="Gasser R.B."/>
        </authorList>
    </citation>
    <scope>NUCLEOTIDE SEQUENCE [LARGE SCALE GENOMIC DNA]</scope>
    <source>
        <strain evidence="7">PN_DK_2014</strain>
    </source>
</reference>
<feature type="transmembrane region" description="Helical" evidence="6">
    <location>
        <begin position="189"/>
        <end position="209"/>
    </location>
</feature>
<dbReference type="PANTHER" id="PTHR15371:SF0">
    <property type="entry name" value="SD19278P"/>
    <property type="match status" value="1"/>
</dbReference>
<dbReference type="OMA" id="QYIMPEG"/>
<proteinExistence type="predicted"/>
<keyword evidence="2 6" id="KW-0812">Transmembrane</keyword>
<name>A0A0B2UP37_TOXCA</name>
<dbReference type="PANTHER" id="PTHR15371">
    <property type="entry name" value="TIM23"/>
    <property type="match status" value="1"/>
</dbReference>
<comment type="subcellular location">
    <subcellularLocation>
        <location evidence="1">Membrane</location>
        <topology evidence="1">Multi-pass membrane protein</topology>
    </subcellularLocation>
</comment>
<feature type="transmembrane region" description="Helical" evidence="6">
    <location>
        <begin position="143"/>
        <end position="162"/>
    </location>
</feature>
<evidence type="ECO:0000313" key="7">
    <source>
        <dbReference type="EMBL" id="KHN70700.1"/>
    </source>
</evidence>
<feature type="compositionally biased region" description="Low complexity" evidence="5">
    <location>
        <begin position="1"/>
        <end position="15"/>
    </location>
</feature>
<dbReference type="GO" id="GO:0030150">
    <property type="term" value="P:protein import into mitochondrial matrix"/>
    <property type="evidence" value="ECO:0007669"/>
    <property type="project" value="TreeGrafter"/>
</dbReference>
<evidence type="ECO:0000256" key="6">
    <source>
        <dbReference type="SAM" id="Phobius"/>
    </source>
</evidence>
<reference evidence="8" key="2">
    <citation type="submission" date="2018-11" db="EMBL/GenBank/DDBJ databases">
        <authorList>
            <consortium name="Pathogen Informatics"/>
        </authorList>
    </citation>
    <scope>NUCLEOTIDE SEQUENCE [LARGE SCALE GENOMIC DNA]</scope>
</reference>
<dbReference type="GO" id="GO:0008320">
    <property type="term" value="F:protein transmembrane transporter activity"/>
    <property type="evidence" value="ECO:0007669"/>
    <property type="project" value="TreeGrafter"/>
</dbReference>
<evidence type="ECO:0000256" key="1">
    <source>
        <dbReference type="ARBA" id="ARBA00004141"/>
    </source>
</evidence>
<sequence>MSWLWDSSSSATSTDRQATIDDASSSSSQPSETPVYENRPVFALDQIKNAGVPIQMQMSPYLQMDPAIFRQSAPQYIMPDGGTTGKGKFEFALGHIGWAVGGGYAVGAVRGFIPEFFNPDTRQLKGKPWMTRMMNATVKHGSGYAQPAGAAVFLFSALEILLRKMRPDDDFNSIAAGALAGALYRSAHGLRATAIGAAAGLVLATCWVFGNTDSRQRMRDMLNYG</sequence>
<evidence type="ECO:0000256" key="4">
    <source>
        <dbReference type="ARBA" id="ARBA00023136"/>
    </source>
</evidence>
<dbReference type="AlphaFoldDB" id="A0A0B2UP37"/>
<evidence type="ECO:0000256" key="2">
    <source>
        <dbReference type="ARBA" id="ARBA00022692"/>
    </source>
</evidence>
<keyword evidence="9" id="KW-1185">Reference proteome</keyword>
<evidence type="ECO:0000313" key="8">
    <source>
        <dbReference type="EMBL" id="VDM36921.1"/>
    </source>
</evidence>
<dbReference type="GO" id="GO:0005744">
    <property type="term" value="C:TIM23 mitochondrial import inner membrane translocase complex"/>
    <property type="evidence" value="ECO:0007669"/>
    <property type="project" value="TreeGrafter"/>
</dbReference>
<evidence type="ECO:0000313" key="9">
    <source>
        <dbReference type="Proteomes" id="UP000031036"/>
    </source>
</evidence>
<dbReference type="Proteomes" id="UP000031036">
    <property type="component" value="Unassembled WGS sequence"/>
</dbReference>
<dbReference type="EMBL" id="UYWY01019383">
    <property type="protein sequence ID" value="VDM36921.1"/>
    <property type="molecule type" value="Genomic_DNA"/>
</dbReference>
<gene>
    <name evidence="7" type="primary">timm23</name>
    <name evidence="7" type="ORF">Tcan_10263</name>
    <name evidence="8" type="ORF">TCNE_LOCUS5709</name>
</gene>
<dbReference type="InterPro" id="IPR045238">
    <property type="entry name" value="Tim23-like"/>
</dbReference>
<evidence type="ECO:0000256" key="3">
    <source>
        <dbReference type="ARBA" id="ARBA00022989"/>
    </source>
</evidence>